<reference evidence="1 2" key="1">
    <citation type="submission" date="2017-06" db="EMBL/GenBank/DDBJ databases">
        <title>Genome sequencing of cyanobaciteial culture collection at National Institute for Environmental Studies (NIES).</title>
        <authorList>
            <person name="Hirose Y."/>
            <person name="Shimura Y."/>
            <person name="Fujisawa T."/>
            <person name="Nakamura Y."/>
            <person name="Kawachi M."/>
        </authorList>
    </citation>
    <scope>NUCLEOTIDE SEQUENCE [LARGE SCALE GENOMIC DNA]</scope>
    <source>
        <strain evidence="1 2">NIES-4072</strain>
    </source>
</reference>
<organism evidence="1 2">
    <name type="scientific">Nostoc commune NIES-4072</name>
    <dbReference type="NCBI Taxonomy" id="2005467"/>
    <lineage>
        <taxon>Bacteria</taxon>
        <taxon>Bacillati</taxon>
        <taxon>Cyanobacteriota</taxon>
        <taxon>Cyanophyceae</taxon>
        <taxon>Nostocales</taxon>
        <taxon>Nostocaceae</taxon>
        <taxon>Nostoc</taxon>
    </lineage>
</organism>
<dbReference type="InterPro" id="IPR021799">
    <property type="entry name" value="PIN-like_prokaryotic"/>
</dbReference>
<proteinExistence type="predicted"/>
<dbReference type="RefSeq" id="WP_109013124.1">
    <property type="nucleotide sequence ID" value="NZ_BDUD01000002.1"/>
</dbReference>
<evidence type="ECO:0008006" key="3">
    <source>
        <dbReference type="Google" id="ProtNLM"/>
    </source>
</evidence>
<comment type="caution">
    <text evidence="1">The sequence shown here is derived from an EMBL/GenBank/DDBJ whole genome shotgun (WGS) entry which is preliminary data.</text>
</comment>
<accession>A0A2R5FY84</accession>
<sequence length="161" mass="17645">MIVVSDTTPLSELSKVGRLDLLQAVFGRVIIPQQVYAELTTGDHPAVLAVKSALWLEVLSISNNQLIEQLQLETDLDLGECSAIILAEELKADQLLIDEKAGRKVAISRGLPIIGLVGVIILAKEQELIDNVKYILDDLISKGTRISPKIYDYALITAREI</sequence>
<gene>
    <name evidence="1" type="ORF">NIES4072_69370</name>
</gene>
<protein>
    <recommendedName>
        <fullName evidence="3">Nucleic acid-binding protein</fullName>
    </recommendedName>
</protein>
<dbReference type="PANTHER" id="PTHR39550:SF1">
    <property type="entry name" value="SLL0658 PROTEIN"/>
    <property type="match status" value="1"/>
</dbReference>
<dbReference type="PANTHER" id="PTHR39550">
    <property type="entry name" value="SLL0658 PROTEIN"/>
    <property type="match status" value="1"/>
</dbReference>
<dbReference type="Pfam" id="PF11848">
    <property type="entry name" value="DUF3368"/>
    <property type="match status" value="1"/>
</dbReference>
<evidence type="ECO:0000313" key="1">
    <source>
        <dbReference type="EMBL" id="GBG23225.1"/>
    </source>
</evidence>
<dbReference type="AlphaFoldDB" id="A0A2R5FY84"/>
<dbReference type="EMBL" id="BDUD01000002">
    <property type="protein sequence ID" value="GBG23225.1"/>
    <property type="molecule type" value="Genomic_DNA"/>
</dbReference>
<dbReference type="OrthoDB" id="9796404at2"/>
<dbReference type="Proteomes" id="UP000245124">
    <property type="component" value="Unassembled WGS sequence"/>
</dbReference>
<keyword evidence="2" id="KW-1185">Reference proteome</keyword>
<name>A0A2R5FY84_NOSCO</name>
<evidence type="ECO:0000313" key="2">
    <source>
        <dbReference type="Proteomes" id="UP000245124"/>
    </source>
</evidence>